<evidence type="ECO:0000313" key="5">
    <source>
        <dbReference type="Proteomes" id="UP000298050"/>
    </source>
</evidence>
<evidence type="ECO:0000256" key="3">
    <source>
        <dbReference type="RuleBase" id="RU000363"/>
    </source>
</evidence>
<accession>A0A4Z0M9S2</accession>
<dbReference type="PRINTS" id="PR00080">
    <property type="entry name" value="SDRFAMILY"/>
</dbReference>
<dbReference type="SUPFAM" id="SSF51735">
    <property type="entry name" value="NAD(P)-binding Rossmann-fold domains"/>
    <property type="match status" value="1"/>
</dbReference>
<dbReference type="Proteomes" id="UP000298050">
    <property type="component" value="Unassembled WGS sequence"/>
</dbReference>
<dbReference type="Gene3D" id="3.40.50.720">
    <property type="entry name" value="NAD(P)-binding Rossmann-like Domain"/>
    <property type="match status" value="1"/>
</dbReference>
<dbReference type="PRINTS" id="PR00081">
    <property type="entry name" value="GDHRDH"/>
</dbReference>
<protein>
    <submittedName>
        <fullName evidence="4">SDR family NAD(P)-dependent oxidoreductase</fullName>
    </submittedName>
</protein>
<organism evidence="4 5">
    <name type="scientific">Mangrovimicrobium sediminis</name>
    <dbReference type="NCBI Taxonomy" id="2562682"/>
    <lineage>
        <taxon>Bacteria</taxon>
        <taxon>Pseudomonadati</taxon>
        <taxon>Pseudomonadota</taxon>
        <taxon>Gammaproteobacteria</taxon>
        <taxon>Cellvibrionales</taxon>
        <taxon>Halieaceae</taxon>
        <taxon>Mangrovimicrobium</taxon>
    </lineage>
</organism>
<proteinExistence type="inferred from homology"/>
<evidence type="ECO:0000256" key="1">
    <source>
        <dbReference type="ARBA" id="ARBA00006484"/>
    </source>
</evidence>
<dbReference type="InterPro" id="IPR002347">
    <property type="entry name" value="SDR_fam"/>
</dbReference>
<evidence type="ECO:0000313" key="4">
    <source>
        <dbReference type="EMBL" id="TGD76146.1"/>
    </source>
</evidence>
<sequence>MRRAIAKSQRQQPAQRNIDAQAASVENRIVRPSSLCPNWYSRVFPVPGDRHANTASFRRVCTARAWSAAVTPLRFDGRVAVVTGAGGNPSLGRAHALLLAERGAKVVVNDIGRDPETPGYAGSASAEAVAREIRELGGEAIADTHSVASEAGGAAIIQSALDAFGSIDILVNNAAISIAAPFEQMSARDFQRHIDINLMGPVWTCRAAWPHMRERGYGRIVNICSGSLTGYAWLAAYGTSKGGLLSLSRALAAEGEALGILVNAVNPGAFTRMVAAQQEDSSPMLQHARENLPPELASPVVAYLAHEQCPVNGACIESVGGEVRSFYLGATPGFSDRELKIETVAERWSEIFAGTPETAIPYAAADPRQWAIKPYVPASPSGEEA</sequence>
<comment type="caution">
    <text evidence="4">The sequence shown here is derived from an EMBL/GenBank/DDBJ whole genome shotgun (WGS) entry which is preliminary data.</text>
</comment>
<dbReference type="PANTHER" id="PTHR45024:SF2">
    <property type="entry name" value="SCP2 DOMAIN-CONTAINING PROTEIN"/>
    <property type="match status" value="1"/>
</dbReference>
<keyword evidence="5" id="KW-1185">Reference proteome</keyword>
<dbReference type="OrthoDB" id="9804774at2"/>
<dbReference type="EMBL" id="SRLE01000001">
    <property type="protein sequence ID" value="TGD76146.1"/>
    <property type="molecule type" value="Genomic_DNA"/>
</dbReference>
<comment type="similarity">
    <text evidence="1 3">Belongs to the short-chain dehydrogenases/reductases (SDR) family.</text>
</comment>
<dbReference type="InterPro" id="IPR051687">
    <property type="entry name" value="Peroxisomal_Beta-Oxidation"/>
</dbReference>
<evidence type="ECO:0000256" key="2">
    <source>
        <dbReference type="ARBA" id="ARBA00023002"/>
    </source>
</evidence>
<reference evidence="4 5" key="1">
    <citation type="submission" date="2019-04" db="EMBL/GenBank/DDBJ databases">
        <title>Taxonomy of novel Haliea sp. from mangrove soil of West Coast of India.</title>
        <authorList>
            <person name="Verma A."/>
            <person name="Kumar P."/>
            <person name="Krishnamurthi S."/>
        </authorList>
    </citation>
    <scope>NUCLEOTIDE SEQUENCE [LARGE SCALE GENOMIC DNA]</scope>
    <source>
        <strain evidence="4 5">SAOS-164</strain>
    </source>
</reference>
<dbReference type="GO" id="GO:0016491">
    <property type="term" value="F:oxidoreductase activity"/>
    <property type="evidence" value="ECO:0007669"/>
    <property type="project" value="UniProtKB-KW"/>
</dbReference>
<gene>
    <name evidence="4" type="ORF">E4634_00945</name>
</gene>
<dbReference type="AlphaFoldDB" id="A0A4Z0M9S2"/>
<dbReference type="Pfam" id="PF00106">
    <property type="entry name" value="adh_short"/>
    <property type="match status" value="1"/>
</dbReference>
<dbReference type="PANTHER" id="PTHR45024">
    <property type="entry name" value="DEHYDROGENASES, SHORT CHAIN"/>
    <property type="match status" value="1"/>
</dbReference>
<name>A0A4Z0M9S2_9GAMM</name>
<dbReference type="InterPro" id="IPR036291">
    <property type="entry name" value="NAD(P)-bd_dom_sf"/>
</dbReference>
<keyword evidence="2" id="KW-0560">Oxidoreductase</keyword>